<dbReference type="Proteomes" id="UP000294498">
    <property type="component" value="Unassembled WGS sequence"/>
</dbReference>
<dbReference type="Gene3D" id="1.20.1260.10">
    <property type="match status" value="1"/>
</dbReference>
<proteinExistence type="predicted"/>
<accession>A0A4R8DE53</accession>
<gene>
    <name evidence="2" type="ORF">EDB95_3590</name>
</gene>
<name>A0A4R8DE53_9BACT</name>
<keyword evidence="3" id="KW-1185">Reference proteome</keyword>
<dbReference type="InterPro" id="IPR012347">
    <property type="entry name" value="Ferritin-like"/>
</dbReference>
<comment type="caution">
    <text evidence="2">The sequence shown here is derived from an EMBL/GenBank/DDBJ whole genome shotgun (WGS) entry which is preliminary data.</text>
</comment>
<evidence type="ECO:0000313" key="3">
    <source>
        <dbReference type="Proteomes" id="UP000294498"/>
    </source>
</evidence>
<dbReference type="InterPro" id="IPR009078">
    <property type="entry name" value="Ferritin-like_SF"/>
</dbReference>
<evidence type="ECO:0000259" key="1">
    <source>
        <dbReference type="Pfam" id="PF09537"/>
    </source>
</evidence>
<dbReference type="SUPFAM" id="SSF47240">
    <property type="entry name" value="Ferritin-like"/>
    <property type="match status" value="1"/>
</dbReference>
<dbReference type="Pfam" id="PF09537">
    <property type="entry name" value="DUF2383"/>
    <property type="match status" value="1"/>
</dbReference>
<evidence type="ECO:0000313" key="2">
    <source>
        <dbReference type="EMBL" id="TDW95779.1"/>
    </source>
</evidence>
<reference evidence="2 3" key="1">
    <citation type="submission" date="2019-03" db="EMBL/GenBank/DDBJ databases">
        <title>Genomic Encyclopedia of Type Strains, Phase IV (KMG-IV): sequencing the most valuable type-strain genomes for metagenomic binning, comparative biology and taxonomic classification.</title>
        <authorList>
            <person name="Goeker M."/>
        </authorList>
    </citation>
    <scope>NUCLEOTIDE SEQUENCE [LARGE SCALE GENOMIC DNA]</scope>
    <source>
        <strain evidence="2 3">DSM 100059</strain>
    </source>
</reference>
<protein>
    <submittedName>
        <fullName evidence="2">Uncharacterized protein (TIGR02284 family)</fullName>
    </submittedName>
</protein>
<feature type="domain" description="DUF2383" evidence="1">
    <location>
        <begin position="18"/>
        <end position="129"/>
    </location>
</feature>
<dbReference type="EMBL" id="SODV01000002">
    <property type="protein sequence ID" value="TDW95779.1"/>
    <property type="molecule type" value="Genomic_DNA"/>
</dbReference>
<organism evidence="2 3">
    <name type="scientific">Dinghuibacter silviterrae</name>
    <dbReference type="NCBI Taxonomy" id="1539049"/>
    <lineage>
        <taxon>Bacteria</taxon>
        <taxon>Pseudomonadati</taxon>
        <taxon>Bacteroidota</taxon>
        <taxon>Chitinophagia</taxon>
        <taxon>Chitinophagales</taxon>
        <taxon>Chitinophagaceae</taxon>
        <taxon>Dinghuibacter</taxon>
    </lineage>
</organism>
<dbReference type="InterPro" id="IPR019052">
    <property type="entry name" value="DUF2383"/>
</dbReference>
<sequence length="163" mass="18384">MEHVTLSPARIRKNKYVARKLNDLLDILHELKVGLDQVAESVSDKQIRKTITSVALESSQYATEITSKIHSLGGKPHPSSPERKYNLMGLDPKSATDETSVAEAEPEVLARCYSSENFIVKAYRDFLNEYTPYEDVRSLIRAQLNGILCAFVQLKLFNVTLRS</sequence>
<dbReference type="OrthoDB" id="676895at2"/>
<dbReference type="AlphaFoldDB" id="A0A4R8DE53"/>
<dbReference type="RefSeq" id="WP_133995454.1">
    <property type="nucleotide sequence ID" value="NZ_SODV01000002.1"/>
</dbReference>